<accession>A0A7S2Y3H7</accession>
<organism evidence="3">
    <name type="scientific">Fibrocapsa japonica</name>
    <dbReference type="NCBI Taxonomy" id="94617"/>
    <lineage>
        <taxon>Eukaryota</taxon>
        <taxon>Sar</taxon>
        <taxon>Stramenopiles</taxon>
        <taxon>Ochrophyta</taxon>
        <taxon>Raphidophyceae</taxon>
        <taxon>Chattonellales</taxon>
        <taxon>Chattonellaceae</taxon>
        <taxon>Fibrocapsa</taxon>
    </lineage>
</organism>
<feature type="chain" id="PRO_5031261284" description="Plastid lipid-associated protein/fibrillin conserved domain-containing protein" evidence="2">
    <location>
        <begin position="23"/>
        <end position="328"/>
    </location>
</feature>
<evidence type="ECO:0000313" key="3">
    <source>
        <dbReference type="EMBL" id="CAD9870534.1"/>
    </source>
</evidence>
<feature type="region of interest" description="Disordered" evidence="1">
    <location>
        <begin position="165"/>
        <end position="200"/>
    </location>
</feature>
<gene>
    <name evidence="3" type="ORF">FJAP1339_LOCUS9694</name>
</gene>
<reference evidence="3" key="1">
    <citation type="submission" date="2021-01" db="EMBL/GenBank/DDBJ databases">
        <authorList>
            <person name="Corre E."/>
            <person name="Pelletier E."/>
            <person name="Niang G."/>
            <person name="Scheremetjew M."/>
            <person name="Finn R."/>
            <person name="Kale V."/>
            <person name="Holt S."/>
            <person name="Cochrane G."/>
            <person name="Meng A."/>
            <person name="Brown T."/>
            <person name="Cohen L."/>
        </authorList>
    </citation>
    <scope>NUCLEOTIDE SEQUENCE</scope>
    <source>
        <strain evidence="3">CCMP1661</strain>
    </source>
</reference>
<sequence>MAVLRRTYFLILCAIITHEFTCFHHIPSFKAAQDPVRFSSFSLESTTSAGQTKDIVKDEVESVASTMELVKEAMAADSLTKEEAKIEKSHDKQGLIDMMPITPGDIKSRIEVDRLCQSLETGFVPSHTTGFLQFAMQGRWRLGYSSFPVRDPSASVVVDTIHQVVDPGPTDQQDNHNQDQQHPESIGENPSPASLPSNLGVRTGKITNVINWRELGEPKEEGAPREELSKGVLEVVSKYTINNRGQIDVSLLDHFLKPKTMPKDPEALVNGLMKTMPFEMFDPNDSTFQITYMDPDVKIIQLVDSRLAGVKNIFYKETPCDMVNNENY</sequence>
<feature type="signal peptide" evidence="2">
    <location>
        <begin position="1"/>
        <end position="22"/>
    </location>
</feature>
<name>A0A7S2Y3H7_9STRA</name>
<feature type="compositionally biased region" description="Basic and acidic residues" evidence="1">
    <location>
        <begin position="173"/>
        <end position="182"/>
    </location>
</feature>
<evidence type="ECO:0000256" key="2">
    <source>
        <dbReference type="SAM" id="SignalP"/>
    </source>
</evidence>
<keyword evidence="2" id="KW-0732">Signal</keyword>
<dbReference type="EMBL" id="HBHR01019082">
    <property type="protein sequence ID" value="CAD9870534.1"/>
    <property type="molecule type" value="Transcribed_RNA"/>
</dbReference>
<dbReference type="AlphaFoldDB" id="A0A7S2Y3H7"/>
<protein>
    <recommendedName>
        <fullName evidence="4">Plastid lipid-associated protein/fibrillin conserved domain-containing protein</fullName>
    </recommendedName>
</protein>
<proteinExistence type="predicted"/>
<evidence type="ECO:0000256" key="1">
    <source>
        <dbReference type="SAM" id="MobiDB-lite"/>
    </source>
</evidence>
<evidence type="ECO:0008006" key="4">
    <source>
        <dbReference type="Google" id="ProtNLM"/>
    </source>
</evidence>